<dbReference type="Proteomes" id="UP001054821">
    <property type="component" value="Chromosome 2"/>
</dbReference>
<evidence type="ECO:0000313" key="2">
    <source>
        <dbReference type="EMBL" id="KAI5344025.1"/>
    </source>
</evidence>
<dbReference type="AlphaFoldDB" id="A0AAD4WIF5"/>
<feature type="region of interest" description="Disordered" evidence="1">
    <location>
        <begin position="41"/>
        <end position="77"/>
    </location>
</feature>
<dbReference type="EMBL" id="JAJFAZ020000002">
    <property type="protein sequence ID" value="KAI5344025.1"/>
    <property type="molecule type" value="Genomic_DNA"/>
</dbReference>
<gene>
    <name evidence="2" type="ORF">L3X38_011902</name>
</gene>
<dbReference type="CDD" id="cd00303">
    <property type="entry name" value="retropepsin_like"/>
    <property type="match status" value="1"/>
</dbReference>
<dbReference type="PANTHER" id="PTHR33240">
    <property type="entry name" value="OS08G0508500 PROTEIN"/>
    <property type="match status" value="1"/>
</dbReference>
<evidence type="ECO:0000256" key="1">
    <source>
        <dbReference type="SAM" id="MobiDB-lite"/>
    </source>
</evidence>
<keyword evidence="3" id="KW-1185">Reference proteome</keyword>
<evidence type="ECO:0000313" key="3">
    <source>
        <dbReference type="Proteomes" id="UP001054821"/>
    </source>
</evidence>
<organism evidence="2 3">
    <name type="scientific">Prunus dulcis</name>
    <name type="common">Almond</name>
    <name type="synonym">Amygdalus dulcis</name>
    <dbReference type="NCBI Taxonomy" id="3755"/>
    <lineage>
        <taxon>Eukaryota</taxon>
        <taxon>Viridiplantae</taxon>
        <taxon>Streptophyta</taxon>
        <taxon>Embryophyta</taxon>
        <taxon>Tracheophyta</taxon>
        <taxon>Spermatophyta</taxon>
        <taxon>Magnoliopsida</taxon>
        <taxon>eudicotyledons</taxon>
        <taxon>Gunneridae</taxon>
        <taxon>Pentapetalae</taxon>
        <taxon>rosids</taxon>
        <taxon>fabids</taxon>
        <taxon>Rosales</taxon>
        <taxon>Rosaceae</taxon>
        <taxon>Amygdaloideae</taxon>
        <taxon>Amygdaleae</taxon>
        <taxon>Prunus</taxon>
    </lineage>
</organism>
<name>A0AAD4WIF5_PRUDU</name>
<accession>A0AAD4WIF5</accession>
<proteinExistence type="predicted"/>
<sequence length="244" mass="26356">MGCQALSSPPLPYAASRPVESPIPISRRAYLTKIEPKRNLGSDLRIGPTNPRLEENGVTSKQARSHPRIGPAIPPRSHPQKVIRINTILADSEEFGLTNKEKKTKIKQATMISQVSTSLSLAEVDPMIGFQKKDIISLDLPHNDALVISIQIAQAMVDLIHADEGSAANILQMGLETKINKSAKSLTSFNGATTVTVGTIDLDVYSSPVISSQTFMVIDEVSPYNGILGRPWIGQINAITSATH</sequence>
<dbReference type="PANTHER" id="PTHR33240:SF8">
    <property type="entry name" value="OS03G0439900 PROTEIN"/>
    <property type="match status" value="1"/>
</dbReference>
<protein>
    <submittedName>
        <fullName evidence="2">Uncharacterized protein</fullName>
    </submittedName>
</protein>
<comment type="caution">
    <text evidence="2">The sequence shown here is derived from an EMBL/GenBank/DDBJ whole genome shotgun (WGS) entry which is preliminary data.</text>
</comment>
<reference evidence="2 3" key="1">
    <citation type="journal article" date="2022" name="G3 (Bethesda)">
        <title>Whole-genome sequence and methylome profiling of the almond [Prunus dulcis (Mill.) D.A. Webb] cultivar 'Nonpareil'.</title>
        <authorList>
            <person name="D'Amico-Willman K.M."/>
            <person name="Ouma W.Z."/>
            <person name="Meulia T."/>
            <person name="Sideli G.M."/>
            <person name="Gradziel T.M."/>
            <person name="Fresnedo-Ramirez J."/>
        </authorList>
    </citation>
    <scope>NUCLEOTIDE SEQUENCE [LARGE SCALE GENOMIC DNA]</scope>
    <source>
        <strain evidence="2">Clone GOH B32 T37-40</strain>
    </source>
</reference>